<sequence length="525" mass="54713">MKARWRAAIAALCASLCTTPSLALAPPQPDLPPSQVLTGEVLSTDFGIGTDKADNTEAINRWLAHCHATGATCRLAPAAKGALLACGIVVPGQNLVLQGPGMGGVKLTATRGCNRHFITVAVAPATGMRPMLRDLSINCANYANERGHCIHLPADTRNGYGTGVDLVNVYVDRAAEDAVHVERNRGAGLLQNTYLYHYKGTGLHLESSDWNCQASNFSGNYAPGAFADYGVRIVAGANNTFVHCRAYYNRVGVATEYASLSTPLTWIGGDLSNNAENGLRVDSGGLLQSVVVSGTRFTMNSMQGDNLHADILLSRNAGTIITGNVFQRGAASVPKYLIEIRSPAGPAIVANNAWSVAGPRTQSFATAVSNDPAITMFGGGLGSAGDAGANTLELLVAQTRDGRTPVRMTAGSGTARPDEALTPTRDFRKLVLRDVAITASNPATAEVATWSLPTVVLVRGEGPGSVTLVGAAARPVAVASTPGLAGLPPPALSVDRALGALQVTVTGLDGVELRWQFTARIQELQ</sequence>
<feature type="domain" description="Right handed beta helix" evidence="2">
    <location>
        <begin position="164"/>
        <end position="324"/>
    </location>
</feature>
<organism evidence="3 4">
    <name type="scientific">Rubrivivax benzoatilyticus</name>
    <dbReference type="NCBI Taxonomy" id="316997"/>
    <lineage>
        <taxon>Bacteria</taxon>
        <taxon>Pseudomonadati</taxon>
        <taxon>Pseudomonadota</taxon>
        <taxon>Betaproteobacteria</taxon>
        <taxon>Burkholderiales</taxon>
        <taxon>Sphaerotilaceae</taxon>
        <taxon>Rubrivivax</taxon>
    </lineage>
</organism>
<dbReference type="InterPro" id="IPR012334">
    <property type="entry name" value="Pectin_lyas_fold"/>
</dbReference>
<dbReference type="SUPFAM" id="SSF51126">
    <property type="entry name" value="Pectin lyase-like"/>
    <property type="match status" value="1"/>
</dbReference>
<accession>A0ABX0HX30</accession>
<evidence type="ECO:0000256" key="1">
    <source>
        <dbReference type="SAM" id="SignalP"/>
    </source>
</evidence>
<feature type="signal peptide" evidence="1">
    <location>
        <begin position="1"/>
        <end position="23"/>
    </location>
</feature>
<evidence type="ECO:0000259" key="2">
    <source>
        <dbReference type="Pfam" id="PF13229"/>
    </source>
</evidence>
<dbReference type="EMBL" id="JAAOCD010000002">
    <property type="protein sequence ID" value="NHK97929.1"/>
    <property type="molecule type" value="Genomic_DNA"/>
</dbReference>
<dbReference type="Pfam" id="PF13229">
    <property type="entry name" value="Beta_helix"/>
    <property type="match status" value="1"/>
</dbReference>
<protein>
    <submittedName>
        <fullName evidence="3">Right-handed parallel beta-helix repeat-containing protein</fullName>
    </submittedName>
</protein>
<comment type="caution">
    <text evidence="3">The sequence shown here is derived from an EMBL/GenBank/DDBJ whole genome shotgun (WGS) entry which is preliminary data.</text>
</comment>
<evidence type="ECO:0000313" key="3">
    <source>
        <dbReference type="EMBL" id="NHK97929.1"/>
    </source>
</evidence>
<feature type="chain" id="PRO_5046246037" evidence="1">
    <location>
        <begin position="24"/>
        <end position="525"/>
    </location>
</feature>
<evidence type="ECO:0000313" key="4">
    <source>
        <dbReference type="Proteomes" id="UP000802098"/>
    </source>
</evidence>
<dbReference type="InterPro" id="IPR011050">
    <property type="entry name" value="Pectin_lyase_fold/virulence"/>
</dbReference>
<reference evidence="3 4" key="1">
    <citation type="submission" date="2020-03" db="EMBL/GenBank/DDBJ databases">
        <title>Rubrivivax benzoatilyticus JA2 (sequenced after 10 years sub-culturing).</title>
        <authorList>
            <person name="Gupta D."/>
            <person name="Chintalapati S."/>
            <person name="Chintalapati V.R."/>
        </authorList>
    </citation>
    <scope>NUCLEOTIDE SEQUENCE [LARGE SCALE GENOMIC DNA]</scope>
    <source>
        <strain evidence="3 4">JA2-Mal</strain>
    </source>
</reference>
<dbReference type="Gene3D" id="2.160.20.10">
    <property type="entry name" value="Single-stranded right-handed beta-helix, Pectin lyase-like"/>
    <property type="match status" value="1"/>
</dbReference>
<dbReference type="Proteomes" id="UP000802098">
    <property type="component" value="Unassembled WGS sequence"/>
</dbReference>
<name>A0ABX0HX30_9BURK</name>
<dbReference type="RefSeq" id="WP_009856537.1">
    <property type="nucleotide sequence ID" value="NZ_JAAOCD010000002.1"/>
</dbReference>
<dbReference type="InterPro" id="IPR039448">
    <property type="entry name" value="Beta_helix"/>
</dbReference>
<gene>
    <name evidence="3" type="ORF">G7087_06030</name>
</gene>
<proteinExistence type="predicted"/>
<keyword evidence="4" id="KW-1185">Reference proteome</keyword>
<keyword evidence="1" id="KW-0732">Signal</keyword>